<reference evidence="2" key="1">
    <citation type="submission" date="2018-05" db="EMBL/GenBank/DDBJ databases">
        <authorList>
            <person name="Lanie J.A."/>
            <person name="Ng W.-L."/>
            <person name="Kazmierczak K.M."/>
            <person name="Andrzejewski T.M."/>
            <person name="Davidsen T.M."/>
            <person name="Wayne K.J."/>
            <person name="Tettelin H."/>
            <person name="Glass J.I."/>
            <person name="Rusch D."/>
            <person name="Podicherti R."/>
            <person name="Tsui H.-C.T."/>
            <person name="Winkler M.E."/>
        </authorList>
    </citation>
    <scope>NUCLEOTIDE SEQUENCE</scope>
</reference>
<dbReference type="EMBL" id="UINC01214232">
    <property type="protein sequence ID" value="SVE39366.1"/>
    <property type="molecule type" value="Genomic_DNA"/>
</dbReference>
<keyword evidence="1" id="KW-0472">Membrane</keyword>
<keyword evidence="1" id="KW-0812">Transmembrane</keyword>
<keyword evidence="1" id="KW-1133">Transmembrane helix</keyword>
<accession>A0A383D4B0</accession>
<protein>
    <submittedName>
        <fullName evidence="2">Uncharacterized protein</fullName>
    </submittedName>
</protein>
<proteinExistence type="predicted"/>
<dbReference type="AlphaFoldDB" id="A0A383D4B0"/>
<gene>
    <name evidence="2" type="ORF">METZ01_LOCUS492220</name>
</gene>
<feature type="non-terminal residue" evidence="2">
    <location>
        <position position="37"/>
    </location>
</feature>
<evidence type="ECO:0000256" key="1">
    <source>
        <dbReference type="SAM" id="Phobius"/>
    </source>
</evidence>
<organism evidence="2">
    <name type="scientific">marine metagenome</name>
    <dbReference type="NCBI Taxonomy" id="408172"/>
    <lineage>
        <taxon>unclassified sequences</taxon>
        <taxon>metagenomes</taxon>
        <taxon>ecological metagenomes</taxon>
    </lineage>
</organism>
<feature type="transmembrane region" description="Helical" evidence="1">
    <location>
        <begin position="6"/>
        <end position="29"/>
    </location>
</feature>
<evidence type="ECO:0000313" key="2">
    <source>
        <dbReference type="EMBL" id="SVE39366.1"/>
    </source>
</evidence>
<name>A0A383D4B0_9ZZZZ</name>
<sequence length="37" mass="4215">MVSELQIWLIFFLPLGSFLAIAVVIRPFLNKYFSLAG</sequence>